<evidence type="ECO:0000313" key="5">
    <source>
        <dbReference type="EMBL" id="AMK10999.1"/>
    </source>
</evidence>
<dbReference type="SUPFAM" id="SSF56349">
    <property type="entry name" value="DNA breaking-rejoining enzymes"/>
    <property type="match status" value="1"/>
</dbReference>
<dbReference type="PANTHER" id="PTHR30349">
    <property type="entry name" value="PHAGE INTEGRASE-RELATED"/>
    <property type="match status" value="1"/>
</dbReference>
<gene>
    <name evidence="5" type="ORF">AWY79_07675</name>
    <name evidence="6" type="ORF">EDC59_101404</name>
</gene>
<evidence type="ECO:0000313" key="6">
    <source>
        <dbReference type="EMBL" id="TDT92000.1"/>
    </source>
</evidence>
<accession>A0A126QMF3</accession>
<name>A0A126QMF3_9BACT</name>
<dbReference type="AlphaFoldDB" id="A0A126QMF3"/>
<dbReference type="OrthoDB" id="662444at2"/>
<dbReference type="PANTHER" id="PTHR30349:SF64">
    <property type="entry name" value="PROPHAGE INTEGRASE INTD-RELATED"/>
    <property type="match status" value="1"/>
</dbReference>
<dbReference type="Gene3D" id="1.10.443.10">
    <property type="entry name" value="Intergrase catalytic core"/>
    <property type="match status" value="1"/>
</dbReference>
<proteinExistence type="inferred from homology"/>
<dbReference type="GO" id="GO:0003677">
    <property type="term" value="F:DNA binding"/>
    <property type="evidence" value="ECO:0007669"/>
    <property type="project" value="UniProtKB-KW"/>
</dbReference>
<dbReference type="GO" id="GO:0015074">
    <property type="term" value="P:DNA integration"/>
    <property type="evidence" value="ECO:0007669"/>
    <property type="project" value="InterPro"/>
</dbReference>
<dbReference type="InterPro" id="IPR013762">
    <property type="entry name" value="Integrase-like_cat_sf"/>
</dbReference>
<feature type="domain" description="Tyr recombinase" evidence="4">
    <location>
        <begin position="190"/>
        <end position="379"/>
    </location>
</feature>
<dbReference type="GO" id="GO:0006310">
    <property type="term" value="P:DNA recombination"/>
    <property type="evidence" value="ECO:0007669"/>
    <property type="project" value="UniProtKB-KW"/>
</dbReference>
<reference evidence="5 7" key="1">
    <citation type="journal article" date="2016" name="Front. Microbiol.">
        <title>Genome Sequence of the Piezophilic, Mesophilic Sulfate-Reducing Bacterium Desulfovibrio indicus J2T.</title>
        <authorList>
            <person name="Cao J."/>
            <person name="Maignien L."/>
            <person name="Shao Z."/>
            <person name="Alain K."/>
            <person name="Jebbar M."/>
        </authorList>
    </citation>
    <scope>NUCLEOTIDE SEQUENCE [LARGE SCALE GENOMIC DNA]</scope>
    <source>
        <strain evidence="5 7">J2</strain>
    </source>
</reference>
<dbReference type="EMBL" id="SOBK01000001">
    <property type="protein sequence ID" value="TDT92000.1"/>
    <property type="molecule type" value="Genomic_DNA"/>
</dbReference>
<sequence>MATVTIATRSLKKGKAYVIHYKDPDTGKKEYHKTYRRKDLAQKEVNRVRTLIDSGRLPTKETRQPKQQALPTFGQAALLCQAEWDRKLGEGKISQASHAGYGYLLTPILKEWAHTLLHDLDEDTIRDYRIGIAEKTKAKLVAKGEEGKNCNVLANRRLFVIKQVFAMAAKHGLVEKDIARDIPNLSEKASERKNAQKPFEIEKLLAAARQRRAKHYLPLAILLAVEHGCSTQEVLSLKWADVDLAENHITFHRTKNGVTRTHRIMPRTHEALAARLEHLTRYREKRAVRAKGDFVVGNMDGTPFKSLKTAWKGLCIDHDFDDLHFHDHRHTYCTNMLKAGCTLKETSVMIGHKTLRMTDRYSHLEGVLEDGPQDRLAHRYAATGTESSTSEAADT</sequence>
<evidence type="ECO:0000313" key="7">
    <source>
        <dbReference type="Proteomes" id="UP000055611"/>
    </source>
</evidence>
<keyword evidence="7" id="KW-1185">Reference proteome</keyword>
<keyword evidence="3" id="KW-0233">DNA recombination</keyword>
<keyword evidence="2" id="KW-0238">DNA-binding</keyword>
<dbReference type="RefSeq" id="WP_066802152.1">
    <property type="nucleotide sequence ID" value="NZ_CP014206.1"/>
</dbReference>
<dbReference type="Pfam" id="PF00589">
    <property type="entry name" value="Phage_integrase"/>
    <property type="match status" value="1"/>
</dbReference>
<dbReference type="CDD" id="cd00796">
    <property type="entry name" value="INT_Rci_Hp1_C"/>
    <property type="match status" value="1"/>
</dbReference>
<evidence type="ECO:0000259" key="4">
    <source>
        <dbReference type="PROSITE" id="PS51898"/>
    </source>
</evidence>
<evidence type="ECO:0000256" key="1">
    <source>
        <dbReference type="ARBA" id="ARBA00008857"/>
    </source>
</evidence>
<evidence type="ECO:0000256" key="2">
    <source>
        <dbReference type="ARBA" id="ARBA00023125"/>
    </source>
</evidence>
<reference evidence="6 8" key="2">
    <citation type="submission" date="2019-03" db="EMBL/GenBank/DDBJ databases">
        <title>Genomic Encyclopedia of Type Strains, Phase IV (KMG-IV): sequencing the most valuable type-strain genomes for metagenomic binning, comparative biology and taxonomic classification.</title>
        <authorList>
            <person name="Goeker M."/>
        </authorList>
    </citation>
    <scope>NUCLEOTIDE SEQUENCE [LARGE SCALE GENOMIC DNA]</scope>
    <source>
        <strain evidence="6 8">DSM 101483</strain>
    </source>
</reference>
<dbReference type="Gene3D" id="1.10.150.130">
    <property type="match status" value="1"/>
</dbReference>
<dbReference type="Proteomes" id="UP000055611">
    <property type="component" value="Chromosome"/>
</dbReference>
<dbReference type="PROSITE" id="PS51898">
    <property type="entry name" value="TYR_RECOMBINASE"/>
    <property type="match status" value="1"/>
</dbReference>
<protein>
    <submittedName>
        <fullName evidence="5">Integrase</fullName>
    </submittedName>
    <submittedName>
        <fullName evidence="6">Site-specific recombinase XerD</fullName>
    </submittedName>
</protein>
<comment type="similarity">
    <text evidence="1">Belongs to the 'phage' integrase family.</text>
</comment>
<dbReference type="KEGG" id="dej:AWY79_07675"/>
<dbReference type="InterPro" id="IPR002104">
    <property type="entry name" value="Integrase_catalytic"/>
</dbReference>
<organism evidence="6 8">
    <name type="scientific">Pseudodesulfovibrio indicus</name>
    <dbReference type="NCBI Taxonomy" id="1716143"/>
    <lineage>
        <taxon>Bacteria</taxon>
        <taxon>Pseudomonadati</taxon>
        <taxon>Thermodesulfobacteriota</taxon>
        <taxon>Desulfovibrionia</taxon>
        <taxon>Desulfovibrionales</taxon>
        <taxon>Desulfovibrionaceae</taxon>
    </lineage>
</organism>
<evidence type="ECO:0000313" key="8">
    <source>
        <dbReference type="Proteomes" id="UP000295506"/>
    </source>
</evidence>
<dbReference type="InterPro" id="IPR011010">
    <property type="entry name" value="DNA_brk_join_enz"/>
</dbReference>
<dbReference type="EMBL" id="CP014206">
    <property type="protein sequence ID" value="AMK10999.1"/>
    <property type="molecule type" value="Genomic_DNA"/>
</dbReference>
<dbReference type="InterPro" id="IPR010998">
    <property type="entry name" value="Integrase_recombinase_N"/>
</dbReference>
<evidence type="ECO:0000256" key="3">
    <source>
        <dbReference type="ARBA" id="ARBA00023172"/>
    </source>
</evidence>
<dbReference type="InterPro" id="IPR050090">
    <property type="entry name" value="Tyrosine_recombinase_XerCD"/>
</dbReference>
<dbReference type="Proteomes" id="UP000295506">
    <property type="component" value="Unassembled WGS sequence"/>
</dbReference>